<dbReference type="InterPro" id="IPR036413">
    <property type="entry name" value="YaeB-like_sf"/>
</dbReference>
<dbReference type="PROSITE" id="PS51668">
    <property type="entry name" value="TSAA_2"/>
    <property type="match status" value="1"/>
</dbReference>
<keyword evidence="1" id="KW-0949">S-adenosyl-L-methionine</keyword>
<keyword evidence="6" id="KW-1185">Reference proteome</keyword>
<name>A0AAE3VFN6_9BACT</name>
<comment type="similarity">
    <text evidence="2">Belongs to the tRNA methyltransferase O family.</text>
</comment>
<comment type="caution">
    <text evidence="5">The sequence shown here is derived from an EMBL/GenBank/DDBJ whole genome shotgun (WGS) entry which is preliminary data.</text>
</comment>
<evidence type="ECO:0000313" key="5">
    <source>
        <dbReference type="EMBL" id="MDQ0289546.1"/>
    </source>
</evidence>
<evidence type="ECO:0000256" key="1">
    <source>
        <dbReference type="ARBA" id="ARBA00022691"/>
    </source>
</evidence>
<feature type="domain" description="TsaA-like" evidence="4">
    <location>
        <begin position="10"/>
        <end position="152"/>
    </location>
</feature>
<keyword evidence="5" id="KW-0808">Transferase</keyword>
<reference evidence="5" key="1">
    <citation type="submission" date="2023-07" db="EMBL/GenBank/DDBJ databases">
        <title>Genomic Encyclopedia of Type Strains, Phase IV (KMG-IV): sequencing the most valuable type-strain genomes for metagenomic binning, comparative biology and taxonomic classification.</title>
        <authorList>
            <person name="Goeker M."/>
        </authorList>
    </citation>
    <scope>NUCLEOTIDE SEQUENCE</scope>
    <source>
        <strain evidence="5">DSM 24202</strain>
    </source>
</reference>
<proteinExistence type="inferred from homology"/>
<dbReference type="Pfam" id="PF01980">
    <property type="entry name" value="TrmO_N"/>
    <property type="match status" value="1"/>
</dbReference>
<feature type="region of interest" description="Disordered" evidence="3">
    <location>
        <begin position="239"/>
        <end position="287"/>
    </location>
</feature>
<dbReference type="PANTHER" id="PTHR12818:SF0">
    <property type="entry name" value="TRNA (ADENINE(37)-N6)-METHYLTRANSFERASE"/>
    <property type="match status" value="1"/>
</dbReference>
<protein>
    <submittedName>
        <fullName evidence="5">tRNA-Thr(GGU) m(6)t(6)A37 methyltransferase TsaA</fullName>
    </submittedName>
</protein>
<dbReference type="AlphaFoldDB" id="A0AAE3VFN6"/>
<feature type="compositionally biased region" description="Polar residues" evidence="3">
    <location>
        <begin position="251"/>
        <end position="261"/>
    </location>
</feature>
<dbReference type="Gene3D" id="2.40.30.70">
    <property type="entry name" value="YaeB-like"/>
    <property type="match status" value="1"/>
</dbReference>
<gene>
    <name evidence="5" type="ORF">J3R75_001653</name>
</gene>
<dbReference type="Proteomes" id="UP001238163">
    <property type="component" value="Unassembled WGS sequence"/>
</dbReference>
<dbReference type="GO" id="GO:0008168">
    <property type="term" value="F:methyltransferase activity"/>
    <property type="evidence" value="ECO:0007669"/>
    <property type="project" value="UniProtKB-KW"/>
</dbReference>
<dbReference type="EMBL" id="JAUSVL010000001">
    <property type="protein sequence ID" value="MDQ0289546.1"/>
    <property type="molecule type" value="Genomic_DNA"/>
</dbReference>
<dbReference type="InterPro" id="IPR023370">
    <property type="entry name" value="TrmO-like_N"/>
</dbReference>
<dbReference type="RefSeq" id="WP_307260988.1">
    <property type="nucleotide sequence ID" value="NZ_JAUSVL010000001.1"/>
</dbReference>
<dbReference type="SUPFAM" id="SSF118196">
    <property type="entry name" value="YaeB-like"/>
    <property type="match status" value="1"/>
</dbReference>
<sequence length="287" mass="30905">MNSELSSYHFQPVAVVRSCFKTKFGIPRQPGLISEARGSIELLPPYNQPNAVRGLEDFSHIWVLFVFHDALREGWKATVRPPRLGGDKRVGVFASRSPFRPCPIGLSVLTLRDVRIGDHGKIALAVEGLDLLDGTPVLDIKPYLPYTDAVSDARAGFAPVAPASAALPVQFSDQAAQQAAAIEKRGLDGFRLLAEKVIAADPRPAYQREAGRVYGIFLHGYEVVWQAGADSAVVTHITRDATPPPSKRRQAQQIKNATNNDIAEEASAAAADTADTDSDAAGPTQDS</sequence>
<organism evidence="5 6">
    <name type="scientific">Oligosphaera ethanolica</name>
    <dbReference type="NCBI Taxonomy" id="760260"/>
    <lineage>
        <taxon>Bacteria</taxon>
        <taxon>Pseudomonadati</taxon>
        <taxon>Lentisphaerota</taxon>
        <taxon>Oligosphaeria</taxon>
        <taxon>Oligosphaerales</taxon>
        <taxon>Oligosphaeraceae</taxon>
        <taxon>Oligosphaera</taxon>
    </lineage>
</organism>
<accession>A0AAE3VFN6</accession>
<evidence type="ECO:0000259" key="4">
    <source>
        <dbReference type="PROSITE" id="PS51668"/>
    </source>
</evidence>
<dbReference type="CDD" id="cd09281">
    <property type="entry name" value="UPF0066"/>
    <property type="match status" value="1"/>
</dbReference>
<dbReference type="GO" id="GO:0032259">
    <property type="term" value="P:methylation"/>
    <property type="evidence" value="ECO:0007669"/>
    <property type="project" value="UniProtKB-KW"/>
</dbReference>
<evidence type="ECO:0000256" key="3">
    <source>
        <dbReference type="SAM" id="MobiDB-lite"/>
    </source>
</evidence>
<keyword evidence="5" id="KW-0489">Methyltransferase</keyword>
<dbReference type="NCBIfam" id="TIGR00104">
    <property type="entry name" value="tRNA_TsaA"/>
    <property type="match status" value="1"/>
</dbReference>
<dbReference type="Pfam" id="PF18389">
    <property type="entry name" value="TrmO_C"/>
    <property type="match status" value="1"/>
</dbReference>
<dbReference type="InterPro" id="IPR036414">
    <property type="entry name" value="YaeB_N_sf"/>
</dbReference>
<dbReference type="PANTHER" id="PTHR12818">
    <property type="entry name" value="TRNA (ADENINE(37)-N6)-METHYLTRANSFERASE"/>
    <property type="match status" value="1"/>
</dbReference>
<evidence type="ECO:0000313" key="6">
    <source>
        <dbReference type="Proteomes" id="UP001238163"/>
    </source>
</evidence>
<dbReference type="Gene3D" id="3.30.2310.10">
    <property type="entry name" value="YaeB-like"/>
    <property type="match status" value="1"/>
</dbReference>
<evidence type="ECO:0000256" key="2">
    <source>
        <dbReference type="ARBA" id="ARBA00033753"/>
    </source>
</evidence>
<dbReference type="InterPro" id="IPR040372">
    <property type="entry name" value="YaeB-like"/>
</dbReference>
<dbReference type="InterPro" id="IPR041369">
    <property type="entry name" value="TrmO_C"/>
</dbReference>